<feature type="compositionally biased region" description="Acidic residues" evidence="2">
    <location>
        <begin position="999"/>
        <end position="1039"/>
    </location>
</feature>
<dbReference type="GO" id="GO:0044545">
    <property type="term" value="C:NSL complex"/>
    <property type="evidence" value="ECO:0007669"/>
    <property type="project" value="TreeGrafter"/>
</dbReference>
<feature type="compositionally biased region" description="Low complexity" evidence="2">
    <location>
        <begin position="597"/>
        <end position="623"/>
    </location>
</feature>
<gene>
    <name evidence="4" type="ORF">CAOG_003216</name>
</gene>
<feature type="coiled-coil region" evidence="1">
    <location>
        <begin position="5"/>
        <end position="32"/>
    </location>
</feature>
<accession>A0A0D2WNX4</accession>
<feature type="compositionally biased region" description="Low complexity" evidence="2">
    <location>
        <begin position="472"/>
        <end position="481"/>
    </location>
</feature>
<feature type="region of interest" description="Disordered" evidence="2">
    <location>
        <begin position="766"/>
        <end position="794"/>
    </location>
</feature>
<dbReference type="EMBL" id="KE346363">
    <property type="protein sequence ID" value="KJE92203.1"/>
    <property type="molecule type" value="Genomic_DNA"/>
</dbReference>
<dbReference type="OrthoDB" id="6022640at2759"/>
<feature type="compositionally biased region" description="Low complexity" evidence="2">
    <location>
        <begin position="1075"/>
        <end position="1091"/>
    </location>
</feature>
<feature type="compositionally biased region" description="Acidic residues" evidence="2">
    <location>
        <begin position="729"/>
        <end position="738"/>
    </location>
</feature>
<feature type="compositionally biased region" description="Low complexity" evidence="2">
    <location>
        <begin position="811"/>
        <end position="834"/>
    </location>
</feature>
<evidence type="ECO:0000256" key="1">
    <source>
        <dbReference type="SAM" id="Coils"/>
    </source>
</evidence>
<feature type="region of interest" description="Disordered" evidence="2">
    <location>
        <begin position="808"/>
        <end position="838"/>
    </location>
</feature>
<feature type="region of interest" description="Disordered" evidence="2">
    <location>
        <begin position="680"/>
        <end position="738"/>
    </location>
</feature>
<evidence type="ECO:0000259" key="3">
    <source>
        <dbReference type="SMART" id="SM01300"/>
    </source>
</evidence>
<keyword evidence="5" id="KW-1185">Reference proteome</keyword>
<feature type="compositionally biased region" description="Low complexity" evidence="2">
    <location>
        <begin position="773"/>
        <end position="791"/>
    </location>
</feature>
<feature type="region of interest" description="Disordered" evidence="2">
    <location>
        <begin position="58"/>
        <end position="83"/>
    </location>
</feature>
<keyword evidence="1" id="KW-0175">Coiled coil</keyword>
<feature type="compositionally biased region" description="Basic residues" evidence="2">
    <location>
        <begin position="1063"/>
        <end position="1074"/>
    </location>
</feature>
<feature type="region of interest" description="Disordered" evidence="2">
    <location>
        <begin position="529"/>
        <end position="548"/>
    </location>
</feature>
<evidence type="ECO:0000313" key="4">
    <source>
        <dbReference type="EMBL" id="KJE92203.1"/>
    </source>
</evidence>
<feature type="compositionally biased region" description="Polar residues" evidence="2">
    <location>
        <begin position="680"/>
        <end position="691"/>
    </location>
</feature>
<feature type="region of interest" description="Disordered" evidence="2">
    <location>
        <begin position="962"/>
        <end position="1098"/>
    </location>
</feature>
<sequence>MVPTQEALNDRMQMLVEQQKELERRHADLLATTRSNHVRHVREHLEKLANDRNLRLAGTRRRRPNVHPAAPSHFSDEDSDIESHHDVPSMLFKQNRRPASIVTARGKAVERRLIRRSYKRVRTMENAANDPDATDESGDETDVETLIAGKSRHQTVRVDRLFVHPPLELVHTSSFQRALDKARANLPAVPLTTRHSETDRIATESVLQNAAAQYIGARRTAALTHLTESHKVLWRWRWLERQVQLLDEMLVVDRAALAALESNNDVSAVLAAADEAIGAADDQSRDVVQSAMVVENAAAAAVSEATDTDAGAAHAMRTELIANLGGHRSTLVRRHRGMAMLPSGSTPAKQQQQQPAHPASSPLKAGGVNSELCRAPQVMARPFSEKIAQLDQDFHPVLSFSTDMSPEMNFAPFNMAITRAHMQQLYSQQQSQEAIAFSAATRPSALNHAAAAAAFVNSMQGSSSAGPSVPDSQHVVQSLEHQQQELEALQQRLVQATASLASGRSSEFDPAVVAQQLAQYKQSLQQLQFANNGSSSSEHDPMMTEDGGFAAPAALKNQRTTSTSLPGSVSRARTNSFSSTSLPPASYATPPRLGGNSRRPSSSARPSSLASSFPSSPLGAGSAFGSPAPSDPNSPFVAPAAARKRRHMDDWDFDNMIVPQSTARIERIQYKEILTPSWRSDTVVPSKNGASSEVAGNEPVSASETPSDKTPGDAVPSNVAPAAAAASAADEEHEEDLSDEAYARMHQALEIAERRRFLNFVNLRDQTGRPGDAAGSSGTTTTAAAAPRPSGGSMGFAAISLRQVQLQQQTAVSSASESPGDSSSDVPAASPSGSHQLRGVNRKVEAAIELFGNVEALARNYVQHFSAADFQAQSQFEPRSFPMTRAQFEQVLTENNAIESQLMNERLRYEEAYRASPQWSERPHYFYYDHIQTIHGRQQPLPFVAAPGFMAGHVMAGGLSHSNGYAVKTEDNDSDSPDDEDEDDEEEDDEPQRANHADDELEVENANDSHDDQDEDNRDAENDDGDDSDDDEDDEDDEAPSASSNHRHAVGEDSDDDYSVSTPRKRDRRPRPARARASAPPVPATSADVAPPSGPPVKTVLILKLGKSVIRKDLSDTPASAASDALPMTE</sequence>
<name>A0A0D2WNX4_CAPO3</name>
<dbReference type="AlphaFoldDB" id="A0A0D2WNX4"/>
<feature type="compositionally biased region" description="Acidic residues" evidence="2">
    <location>
        <begin position="972"/>
        <end position="990"/>
    </location>
</feature>
<dbReference type="Proteomes" id="UP000008743">
    <property type="component" value="Unassembled WGS sequence"/>
</dbReference>
<dbReference type="RefSeq" id="XP_004364055.1">
    <property type="nucleotide sequence ID" value="XM_004363998.2"/>
</dbReference>
<evidence type="ECO:0000256" key="2">
    <source>
        <dbReference type="SAM" id="MobiDB-lite"/>
    </source>
</evidence>
<dbReference type="PANTHER" id="PTHR22443:SF18">
    <property type="entry name" value="NON-SPECIFIC LETHAL 1, ISOFORM M"/>
    <property type="match status" value="1"/>
</dbReference>
<feature type="region of interest" description="Disordered" evidence="2">
    <location>
        <begin position="341"/>
        <end position="368"/>
    </location>
</feature>
<organism evidence="4 5">
    <name type="scientific">Capsaspora owczarzaki (strain ATCC 30864)</name>
    <dbReference type="NCBI Taxonomy" id="595528"/>
    <lineage>
        <taxon>Eukaryota</taxon>
        <taxon>Filasterea</taxon>
        <taxon>Capsaspora</taxon>
    </lineage>
</organism>
<feature type="compositionally biased region" description="Low complexity" evidence="2">
    <location>
        <begin position="713"/>
        <end position="728"/>
    </location>
</feature>
<feature type="compositionally biased region" description="Low complexity" evidence="2">
    <location>
        <begin position="343"/>
        <end position="362"/>
    </location>
</feature>
<feature type="domain" description="PEHE" evidence="3">
    <location>
        <begin position="673"/>
        <end position="828"/>
    </location>
</feature>
<dbReference type="GO" id="GO:0035035">
    <property type="term" value="F:histone acetyltransferase binding"/>
    <property type="evidence" value="ECO:0007669"/>
    <property type="project" value="TreeGrafter"/>
</dbReference>
<reference evidence="5" key="1">
    <citation type="submission" date="2011-02" db="EMBL/GenBank/DDBJ databases">
        <title>The Genome Sequence of Capsaspora owczarzaki ATCC 30864.</title>
        <authorList>
            <person name="Russ C."/>
            <person name="Cuomo C."/>
            <person name="Burger G."/>
            <person name="Gray M.W."/>
            <person name="Holland P.W.H."/>
            <person name="King N."/>
            <person name="Lang F.B.F."/>
            <person name="Roger A.J."/>
            <person name="Ruiz-Trillo I."/>
            <person name="Young S.K."/>
            <person name="Zeng Q."/>
            <person name="Gargeya S."/>
            <person name="Alvarado L."/>
            <person name="Berlin A."/>
            <person name="Chapman S.B."/>
            <person name="Chen Z."/>
            <person name="Freedman E."/>
            <person name="Gellesch M."/>
            <person name="Goldberg J."/>
            <person name="Griggs A."/>
            <person name="Gujja S."/>
            <person name="Heilman E."/>
            <person name="Heiman D."/>
            <person name="Howarth C."/>
            <person name="Mehta T."/>
            <person name="Neiman D."/>
            <person name="Pearson M."/>
            <person name="Roberts A."/>
            <person name="Saif S."/>
            <person name="Shea T."/>
            <person name="Shenoy N."/>
            <person name="Sisk P."/>
            <person name="Stolte C."/>
            <person name="Sykes S."/>
            <person name="White J."/>
            <person name="Yandava C."/>
            <person name="Haas B."/>
            <person name="Nusbaum C."/>
            <person name="Birren B."/>
        </authorList>
    </citation>
    <scope>NUCLEOTIDE SEQUENCE</scope>
    <source>
        <strain evidence="5">ATCC 30864</strain>
    </source>
</reference>
<proteinExistence type="predicted"/>
<dbReference type="STRING" id="595528.A0A0D2WNX4"/>
<evidence type="ECO:0000313" key="5">
    <source>
        <dbReference type="Proteomes" id="UP000008743"/>
    </source>
</evidence>
<feature type="region of interest" description="Disordered" evidence="2">
    <location>
        <begin position="460"/>
        <end position="481"/>
    </location>
</feature>
<dbReference type="InParanoid" id="A0A0D2WNX4"/>
<dbReference type="Gene3D" id="6.10.250.3170">
    <property type="match status" value="1"/>
</dbReference>
<dbReference type="InterPro" id="IPR026180">
    <property type="entry name" value="NSL1"/>
</dbReference>
<dbReference type="PANTHER" id="PTHR22443">
    <property type="entry name" value="NON-SPECIFIC LETHAL 1, ISOFORM M"/>
    <property type="match status" value="1"/>
</dbReference>
<protein>
    <recommendedName>
        <fullName evidence="3">PEHE domain-containing protein</fullName>
    </recommendedName>
</protein>
<feature type="region of interest" description="Disordered" evidence="2">
    <location>
        <begin position="557"/>
        <end position="641"/>
    </location>
</feature>
<dbReference type="InterPro" id="IPR029332">
    <property type="entry name" value="PEHE_dom"/>
</dbReference>
<feature type="compositionally biased region" description="Polar residues" evidence="2">
    <location>
        <begin position="557"/>
        <end position="583"/>
    </location>
</feature>
<dbReference type="SMART" id="SM01300">
    <property type="entry name" value="PEHE"/>
    <property type="match status" value="1"/>
</dbReference>